<dbReference type="EMBL" id="JBEAFC010000001">
    <property type="protein sequence ID" value="KAL1569374.1"/>
    <property type="molecule type" value="Genomic_DNA"/>
</dbReference>
<proteinExistence type="inferred from homology"/>
<keyword evidence="4 9" id="KW-0762">Sugar transport</keyword>
<evidence type="ECO:0000256" key="1">
    <source>
        <dbReference type="ARBA" id="ARBA00004127"/>
    </source>
</evidence>
<keyword evidence="8 9" id="KW-0472">Membrane</keyword>
<evidence type="ECO:0000313" key="11">
    <source>
        <dbReference type="Proteomes" id="UP001567538"/>
    </source>
</evidence>
<dbReference type="GO" id="GO:0051260">
    <property type="term" value="P:protein homooligomerization"/>
    <property type="evidence" value="ECO:0007669"/>
    <property type="project" value="UniProtKB-ARBA"/>
</dbReference>
<gene>
    <name evidence="10" type="ORF">AAHA92_00859</name>
</gene>
<dbReference type="InterPro" id="IPR047664">
    <property type="entry name" value="SWEET"/>
</dbReference>
<name>A0ABD1IKZ2_SALDI</name>
<dbReference type="InterPro" id="IPR004316">
    <property type="entry name" value="SWEET_rpt"/>
</dbReference>
<keyword evidence="6" id="KW-0677">Repeat</keyword>
<keyword evidence="7 9" id="KW-1133">Transmembrane helix</keyword>
<feature type="transmembrane region" description="Helical" evidence="9">
    <location>
        <begin position="71"/>
        <end position="94"/>
    </location>
</feature>
<feature type="transmembrane region" description="Helical" evidence="9">
    <location>
        <begin position="193"/>
        <end position="217"/>
    </location>
</feature>
<evidence type="ECO:0000256" key="5">
    <source>
        <dbReference type="ARBA" id="ARBA00022692"/>
    </source>
</evidence>
<dbReference type="FunFam" id="1.20.1280.290:FF:000002">
    <property type="entry name" value="Bidirectional sugar transporter SWEET"/>
    <property type="match status" value="1"/>
</dbReference>
<evidence type="ECO:0000256" key="8">
    <source>
        <dbReference type="ARBA" id="ARBA00023136"/>
    </source>
</evidence>
<dbReference type="PANTHER" id="PTHR10791">
    <property type="entry name" value="RAG1-ACTIVATING PROTEIN 1"/>
    <property type="match status" value="1"/>
</dbReference>
<keyword evidence="11" id="KW-1185">Reference proteome</keyword>
<dbReference type="GO" id="GO:0012505">
    <property type="term" value="C:endomembrane system"/>
    <property type="evidence" value="ECO:0007669"/>
    <property type="project" value="UniProtKB-SubCell"/>
</dbReference>
<dbReference type="PANTHER" id="PTHR10791:SF236">
    <property type="entry name" value="BIDIRECTIONAL SUGAR TRANSPORTER SWEET8"/>
    <property type="match status" value="1"/>
</dbReference>
<dbReference type="Proteomes" id="UP001567538">
    <property type="component" value="Unassembled WGS sequence"/>
</dbReference>
<feature type="transmembrane region" description="Helical" evidence="9">
    <location>
        <begin position="132"/>
        <end position="155"/>
    </location>
</feature>
<evidence type="ECO:0000313" key="10">
    <source>
        <dbReference type="EMBL" id="KAL1569374.1"/>
    </source>
</evidence>
<protein>
    <recommendedName>
        <fullName evidence="9">Bidirectional sugar transporter SWEET</fullName>
    </recommendedName>
</protein>
<keyword evidence="5 9" id="KW-0812">Transmembrane</keyword>
<comment type="caution">
    <text evidence="10">The sequence shown here is derived from an EMBL/GenBank/DDBJ whole genome shotgun (WGS) entry which is preliminary data.</text>
</comment>
<dbReference type="GO" id="GO:0005886">
    <property type="term" value="C:plasma membrane"/>
    <property type="evidence" value="ECO:0007669"/>
    <property type="project" value="UniProtKB-SubCell"/>
</dbReference>
<comment type="subcellular location">
    <subcellularLocation>
        <location evidence="9">Cell membrane</location>
        <topology evidence="9">Multi-pass membrane protein</topology>
    </subcellularLocation>
    <subcellularLocation>
        <location evidence="1">Endomembrane system</location>
        <topology evidence="1">Multi-pass membrane protein</topology>
    </subcellularLocation>
</comment>
<organism evidence="10 11">
    <name type="scientific">Salvia divinorum</name>
    <name type="common">Maria pastora</name>
    <name type="synonym">Diviner's sage</name>
    <dbReference type="NCBI Taxonomy" id="28513"/>
    <lineage>
        <taxon>Eukaryota</taxon>
        <taxon>Viridiplantae</taxon>
        <taxon>Streptophyta</taxon>
        <taxon>Embryophyta</taxon>
        <taxon>Tracheophyta</taxon>
        <taxon>Spermatophyta</taxon>
        <taxon>Magnoliopsida</taxon>
        <taxon>eudicotyledons</taxon>
        <taxon>Gunneridae</taxon>
        <taxon>Pentapetalae</taxon>
        <taxon>asterids</taxon>
        <taxon>lamiids</taxon>
        <taxon>Lamiales</taxon>
        <taxon>Lamiaceae</taxon>
        <taxon>Nepetoideae</taxon>
        <taxon>Mentheae</taxon>
        <taxon>Salviinae</taxon>
        <taxon>Salvia</taxon>
        <taxon>Salvia subgen. Calosphace</taxon>
    </lineage>
</organism>
<dbReference type="Gene3D" id="1.20.1280.290">
    <property type="match status" value="2"/>
</dbReference>
<sequence>MQGIDLGRFIVGIIGNILSGLLFVSPVPIFSRICNNKSTEEFPPYPYLAGVMNCMLWIFYGLPYVHPDSTLLLTIYSFGLFLEITYLSVFFIYSSKNKYRWIIFICLFVELVVLGVIVAFTILSIHTYEKRSMFVGIVCNIFGIIMYASPLSNLFNVIKTKSAEFMPFWLIVAGFANGITWFTYAFLKTVDLYIAVGNGIGLLFCLIQPLVFACYTFKPNSSAAASEDAVSSNS</sequence>
<comment type="similarity">
    <text evidence="2 9">Belongs to the SWEET sugar transporter family.</text>
</comment>
<evidence type="ECO:0000256" key="4">
    <source>
        <dbReference type="ARBA" id="ARBA00022597"/>
    </source>
</evidence>
<feature type="transmembrane region" description="Helical" evidence="9">
    <location>
        <begin position="45"/>
        <end position="65"/>
    </location>
</feature>
<keyword evidence="3 9" id="KW-0813">Transport</keyword>
<dbReference type="FunFam" id="1.20.1280.290:FF:000001">
    <property type="entry name" value="Bidirectional sugar transporter SWEET"/>
    <property type="match status" value="1"/>
</dbReference>
<evidence type="ECO:0000256" key="6">
    <source>
        <dbReference type="ARBA" id="ARBA00022737"/>
    </source>
</evidence>
<feature type="transmembrane region" description="Helical" evidence="9">
    <location>
        <begin position="6"/>
        <end position="24"/>
    </location>
</feature>
<evidence type="ECO:0000256" key="2">
    <source>
        <dbReference type="ARBA" id="ARBA00007809"/>
    </source>
</evidence>
<dbReference type="AlphaFoldDB" id="A0ABD1IKZ2"/>
<dbReference type="Pfam" id="PF03083">
    <property type="entry name" value="MtN3_slv"/>
    <property type="match status" value="2"/>
</dbReference>
<evidence type="ECO:0000256" key="9">
    <source>
        <dbReference type="RuleBase" id="RU910715"/>
    </source>
</evidence>
<feature type="transmembrane region" description="Helical" evidence="9">
    <location>
        <begin position="101"/>
        <end position="126"/>
    </location>
</feature>
<reference evidence="10 11" key="1">
    <citation type="submission" date="2024-06" db="EMBL/GenBank/DDBJ databases">
        <title>A chromosome level genome sequence of Diviner's sage (Salvia divinorum).</title>
        <authorList>
            <person name="Ford S.A."/>
            <person name="Ro D.-K."/>
            <person name="Ness R.W."/>
            <person name="Phillips M.A."/>
        </authorList>
    </citation>
    <scope>NUCLEOTIDE SEQUENCE [LARGE SCALE GENOMIC DNA]</scope>
    <source>
        <strain evidence="10">SAF-2024a</strain>
        <tissue evidence="10">Leaf</tissue>
    </source>
</reference>
<comment type="function">
    <text evidence="9">Mediates both low-affinity uptake and efflux of sugar across the membrane.</text>
</comment>
<accession>A0ABD1IKZ2</accession>
<evidence type="ECO:0000256" key="7">
    <source>
        <dbReference type="ARBA" id="ARBA00022989"/>
    </source>
</evidence>
<evidence type="ECO:0000256" key="3">
    <source>
        <dbReference type="ARBA" id="ARBA00022448"/>
    </source>
</evidence>
<feature type="transmembrane region" description="Helical" evidence="9">
    <location>
        <begin position="167"/>
        <end position="187"/>
    </location>
</feature>